<dbReference type="GO" id="GO:0005794">
    <property type="term" value="C:Golgi apparatus"/>
    <property type="evidence" value="ECO:0007669"/>
    <property type="project" value="TreeGrafter"/>
</dbReference>
<dbReference type="PRINTS" id="PR02050">
    <property type="entry name" value="B14GALTRFASE"/>
</dbReference>
<organism evidence="13">
    <name type="scientific">viral metagenome</name>
    <dbReference type="NCBI Taxonomy" id="1070528"/>
    <lineage>
        <taxon>unclassified sequences</taxon>
        <taxon>metagenomes</taxon>
        <taxon>organismal metagenomes</taxon>
    </lineage>
</organism>
<evidence type="ECO:0000256" key="7">
    <source>
        <dbReference type="ARBA" id="ARBA00022968"/>
    </source>
</evidence>
<keyword evidence="4" id="KW-0328">Glycosyltransferase</keyword>
<evidence type="ECO:0000259" key="11">
    <source>
        <dbReference type="Pfam" id="PF02709"/>
    </source>
</evidence>
<comment type="pathway">
    <text evidence="2">Protein modification; protein glycosylation.</text>
</comment>
<feature type="domain" description="Galactosyltransferase N-terminal" evidence="12">
    <location>
        <begin position="6"/>
        <end position="89"/>
    </location>
</feature>
<comment type="subcellular location">
    <subcellularLocation>
        <location evidence="1">Membrane</location>
        <topology evidence="1">Single-pass type II membrane protein</topology>
    </subcellularLocation>
</comment>
<evidence type="ECO:0000256" key="8">
    <source>
        <dbReference type="ARBA" id="ARBA00022989"/>
    </source>
</evidence>
<dbReference type="Pfam" id="PF13733">
    <property type="entry name" value="Glyco_transf_7N"/>
    <property type="match status" value="1"/>
</dbReference>
<evidence type="ECO:0000256" key="5">
    <source>
        <dbReference type="ARBA" id="ARBA00022679"/>
    </source>
</evidence>
<keyword evidence="8" id="KW-1133">Transmembrane helix</keyword>
<dbReference type="GO" id="GO:0005975">
    <property type="term" value="P:carbohydrate metabolic process"/>
    <property type="evidence" value="ECO:0007669"/>
    <property type="project" value="InterPro"/>
</dbReference>
<comment type="similarity">
    <text evidence="3">Belongs to the glycosyltransferase 7 family.</text>
</comment>
<evidence type="ECO:0000256" key="4">
    <source>
        <dbReference type="ARBA" id="ARBA00022676"/>
    </source>
</evidence>
<dbReference type="UniPathway" id="UPA00378"/>
<evidence type="ECO:0000313" key="13">
    <source>
        <dbReference type="EMBL" id="QHT05317.1"/>
    </source>
</evidence>
<dbReference type="GO" id="GO:0016020">
    <property type="term" value="C:membrane"/>
    <property type="evidence" value="ECO:0007669"/>
    <property type="project" value="UniProtKB-SubCell"/>
</dbReference>
<dbReference type="PANTHER" id="PTHR19300:SF57">
    <property type="entry name" value="BETA-1,4-N-ACETYLGALACTOSAMINYLTRANSFERASE"/>
    <property type="match status" value="1"/>
</dbReference>
<dbReference type="InterPro" id="IPR027791">
    <property type="entry name" value="Galactosyl_T_C"/>
</dbReference>
<evidence type="ECO:0008006" key="14">
    <source>
        <dbReference type="Google" id="ProtNLM"/>
    </source>
</evidence>
<reference evidence="13" key="1">
    <citation type="journal article" date="2020" name="Nature">
        <title>Giant virus diversity and host interactions through global metagenomics.</title>
        <authorList>
            <person name="Schulz F."/>
            <person name="Roux S."/>
            <person name="Paez-Espino D."/>
            <person name="Jungbluth S."/>
            <person name="Walsh D.A."/>
            <person name="Denef V.J."/>
            <person name="McMahon K.D."/>
            <person name="Konstantinidis K.T."/>
            <person name="Eloe-Fadrosh E.A."/>
            <person name="Kyrpides N.C."/>
            <person name="Woyke T."/>
        </authorList>
    </citation>
    <scope>NUCLEOTIDE SEQUENCE</scope>
    <source>
        <strain evidence="13">GVMAG-M-3300021375-17</strain>
    </source>
</reference>
<dbReference type="EMBL" id="MN739452">
    <property type="protein sequence ID" value="QHT05317.1"/>
    <property type="molecule type" value="Genomic_DNA"/>
</dbReference>
<dbReference type="InterPro" id="IPR029044">
    <property type="entry name" value="Nucleotide-diphossugar_trans"/>
</dbReference>
<evidence type="ECO:0000259" key="12">
    <source>
        <dbReference type="Pfam" id="PF13733"/>
    </source>
</evidence>
<protein>
    <recommendedName>
        <fullName evidence="14">Galactosyltransferase C-terminal domain-containing protein</fullName>
    </recommendedName>
</protein>
<dbReference type="SUPFAM" id="SSF53448">
    <property type="entry name" value="Nucleotide-diphospho-sugar transferases"/>
    <property type="match status" value="1"/>
</dbReference>
<evidence type="ECO:0000256" key="9">
    <source>
        <dbReference type="ARBA" id="ARBA00023136"/>
    </source>
</evidence>
<proteinExistence type="inferred from homology"/>
<keyword evidence="6" id="KW-0812">Transmembrane</keyword>
<keyword evidence="7" id="KW-0735">Signal-anchor</keyword>
<keyword evidence="9" id="KW-0472">Membrane</keyword>
<dbReference type="GO" id="GO:0008378">
    <property type="term" value="F:galactosyltransferase activity"/>
    <property type="evidence" value="ECO:0007669"/>
    <property type="project" value="TreeGrafter"/>
</dbReference>
<name>A0A6C0CM65_9ZZZZ</name>
<keyword evidence="10" id="KW-0325">Glycoprotein</keyword>
<dbReference type="InterPro" id="IPR027995">
    <property type="entry name" value="Galactosyl_T_N"/>
</dbReference>
<feature type="domain" description="Galactosyltransferase C-terminal" evidence="11">
    <location>
        <begin position="105"/>
        <end position="156"/>
    </location>
</feature>
<dbReference type="Gene3D" id="3.90.550.10">
    <property type="entry name" value="Spore Coat Polysaccharide Biosynthesis Protein SpsA, Chain A"/>
    <property type="match status" value="1"/>
</dbReference>
<keyword evidence="5" id="KW-0808">Transferase</keyword>
<accession>A0A6C0CM65</accession>
<evidence type="ECO:0000256" key="1">
    <source>
        <dbReference type="ARBA" id="ARBA00004606"/>
    </source>
</evidence>
<sequence>MSTVPSVIFIVPYRNREVQKSFFLRNMKYILEDVTDTCEIYFAHQNDNRNFNRGAMKNIGFLAMKQKYPDHYKTITFVFNDVDTSPVEKNIIKYKTIKGTIKHFYGFKHALGGIVSITGNDFEMINGFPNLWGWGFEDNELNKRALQHGLNIDRSTFFPLLNENIIQIQGSLLRDVNKEEIEKYKRKQIDGMGHIHNVEFKIEKNMVHVNKFSTGFNQNEKRNYNHDLRDGNINSNQRGSMGMKFFHKSR</sequence>
<evidence type="ECO:0000256" key="2">
    <source>
        <dbReference type="ARBA" id="ARBA00004922"/>
    </source>
</evidence>
<evidence type="ECO:0000256" key="10">
    <source>
        <dbReference type="ARBA" id="ARBA00023180"/>
    </source>
</evidence>
<evidence type="ECO:0000256" key="6">
    <source>
        <dbReference type="ARBA" id="ARBA00022692"/>
    </source>
</evidence>
<dbReference type="PANTHER" id="PTHR19300">
    <property type="entry name" value="BETA-1,4-GALACTOSYLTRANSFERASE"/>
    <property type="match status" value="1"/>
</dbReference>
<dbReference type="Pfam" id="PF02709">
    <property type="entry name" value="Glyco_transf_7C"/>
    <property type="match status" value="1"/>
</dbReference>
<evidence type="ECO:0000256" key="3">
    <source>
        <dbReference type="ARBA" id="ARBA00005735"/>
    </source>
</evidence>
<dbReference type="AlphaFoldDB" id="A0A6C0CM65"/>
<dbReference type="InterPro" id="IPR003859">
    <property type="entry name" value="Galactosyl_T"/>
</dbReference>